<accession>A0A834GX34</accession>
<comment type="caution">
    <text evidence="9">The sequence shown here is derived from an EMBL/GenBank/DDBJ whole genome shotgun (WGS) entry which is preliminary data.</text>
</comment>
<dbReference type="OrthoDB" id="1924787at2759"/>
<keyword evidence="7" id="KW-1133">Transmembrane helix</keyword>
<name>A0A834GX34_RHOSS</name>
<evidence type="ECO:0000256" key="5">
    <source>
        <dbReference type="ARBA" id="ARBA00023034"/>
    </source>
</evidence>
<dbReference type="GO" id="GO:0016757">
    <property type="term" value="F:glycosyltransferase activity"/>
    <property type="evidence" value="ECO:0007669"/>
    <property type="project" value="UniProtKB-KW"/>
</dbReference>
<evidence type="ECO:0000256" key="6">
    <source>
        <dbReference type="SAM" id="MobiDB-lite"/>
    </source>
</evidence>
<organism evidence="9 10">
    <name type="scientific">Rhododendron simsii</name>
    <name type="common">Sims's rhododendron</name>
    <dbReference type="NCBI Taxonomy" id="118357"/>
    <lineage>
        <taxon>Eukaryota</taxon>
        <taxon>Viridiplantae</taxon>
        <taxon>Streptophyta</taxon>
        <taxon>Embryophyta</taxon>
        <taxon>Tracheophyta</taxon>
        <taxon>Spermatophyta</taxon>
        <taxon>Magnoliopsida</taxon>
        <taxon>eudicotyledons</taxon>
        <taxon>Gunneridae</taxon>
        <taxon>Pentapetalae</taxon>
        <taxon>asterids</taxon>
        <taxon>Ericales</taxon>
        <taxon>Ericaceae</taxon>
        <taxon>Ericoideae</taxon>
        <taxon>Rhodoreae</taxon>
        <taxon>Rhododendron</taxon>
    </lineage>
</organism>
<keyword evidence="3" id="KW-0328">Glycosyltransferase</keyword>
<evidence type="ECO:0000256" key="7">
    <source>
        <dbReference type="SAM" id="Phobius"/>
    </source>
</evidence>
<sequence length="664" mass="75978">MELGVQFQRLYRVQIQRLLVVIGIIGFVVVMVQLSVFPYESYALALSLATKGSVFVRVESTTLSNCSQSTCLDVVQKVVNGVLESEDKSADETEREGMEKDYEFRSDDNKEMDNSVEIDEDGQSHNDVAFGRNLDLDNSVNDNSTTREMGLEFQLGPRGHVKESGKLSKTITFSTPGEGNNLSSIESPRLLPTRIATNKIENLDAKSRTRLSSIGGKISSAPNKTQLEETQSKDTNNELLQASWSNNSFVAGNSIINKRGMKSTSISQMTILLLRGADASKSTKPHLSSPHDRDLQFARSQIENAPIIRNIPELYASLFRNVSMFKRSYELMESMLKVYIYKEGDKPVFHQPHLRGIYASEGWFMKLMEGNKQFVARDPRKAHLFYLPFSSLKLRSALHQESFARQKDLEKYLTNYTGIIAKKYRFWNKARGADHFLVACHDWAPRITRENMGNCIRALCNSNVAGGFRIGKDVSLPVTYIRTSQDPQKDMGGKPPSDRPVMAFFAGGMHGYVRPILLHYWENKEPDMKIFGPMPRDIEGKTKYREYMKSSKYCICARGYEVHTPRIVEAIYYGCVPVIISDNYVPPFFEVLDWEAFSVFVFEKDIPNLRSILLSVPEEKYLAMQQRVKMVQQHFLWHKKPVKYDLFHMILHSVWYNRVFQVRL</sequence>
<evidence type="ECO:0000259" key="8">
    <source>
        <dbReference type="Pfam" id="PF03016"/>
    </source>
</evidence>
<dbReference type="PANTHER" id="PTHR11062:SF77">
    <property type="entry name" value="GLYCOSYLTRANSFERASE FAMILY EXOSTOSIN PROTEIN"/>
    <property type="match status" value="1"/>
</dbReference>
<evidence type="ECO:0000256" key="2">
    <source>
        <dbReference type="ARBA" id="ARBA00010271"/>
    </source>
</evidence>
<dbReference type="Pfam" id="PF03016">
    <property type="entry name" value="Exostosin_GT47"/>
    <property type="match status" value="1"/>
</dbReference>
<dbReference type="InterPro" id="IPR040911">
    <property type="entry name" value="Exostosin_GT47"/>
</dbReference>
<evidence type="ECO:0000256" key="4">
    <source>
        <dbReference type="ARBA" id="ARBA00022968"/>
    </source>
</evidence>
<reference evidence="9" key="1">
    <citation type="submission" date="2019-11" db="EMBL/GenBank/DDBJ databases">
        <authorList>
            <person name="Liu Y."/>
            <person name="Hou J."/>
            <person name="Li T.-Q."/>
            <person name="Guan C.-H."/>
            <person name="Wu X."/>
            <person name="Wu H.-Z."/>
            <person name="Ling F."/>
            <person name="Zhang R."/>
            <person name="Shi X.-G."/>
            <person name="Ren J.-P."/>
            <person name="Chen E.-F."/>
            <person name="Sun J.-M."/>
        </authorList>
    </citation>
    <scope>NUCLEOTIDE SEQUENCE</scope>
    <source>
        <strain evidence="9">Adult_tree_wgs_1</strain>
        <tissue evidence="9">Leaves</tissue>
    </source>
</reference>
<protein>
    <recommendedName>
        <fullName evidence="8">Exostosin GT47 domain-containing protein</fullName>
    </recommendedName>
</protein>
<dbReference type="Proteomes" id="UP000626092">
    <property type="component" value="Unassembled WGS sequence"/>
</dbReference>
<feature type="transmembrane region" description="Helical" evidence="7">
    <location>
        <begin position="18"/>
        <end position="39"/>
    </location>
</feature>
<comment type="similarity">
    <text evidence="2">Belongs to the glycosyltransferase 47 family.</text>
</comment>
<keyword evidence="7" id="KW-0472">Membrane</keyword>
<keyword evidence="10" id="KW-1185">Reference proteome</keyword>
<comment type="subcellular location">
    <subcellularLocation>
        <location evidence="1">Golgi apparatus membrane</location>
        <topology evidence="1">Single-pass type II membrane protein</topology>
    </subcellularLocation>
</comment>
<feature type="region of interest" description="Disordered" evidence="6">
    <location>
        <begin position="85"/>
        <end position="109"/>
    </location>
</feature>
<dbReference type="GO" id="GO:0000139">
    <property type="term" value="C:Golgi membrane"/>
    <property type="evidence" value="ECO:0007669"/>
    <property type="project" value="UniProtKB-SubCell"/>
</dbReference>
<dbReference type="AlphaFoldDB" id="A0A834GX34"/>
<evidence type="ECO:0000313" key="10">
    <source>
        <dbReference type="Proteomes" id="UP000626092"/>
    </source>
</evidence>
<dbReference type="PANTHER" id="PTHR11062">
    <property type="entry name" value="EXOSTOSIN HEPARAN SULFATE GLYCOSYLTRANSFERASE -RELATED"/>
    <property type="match status" value="1"/>
</dbReference>
<keyword evidence="5" id="KW-0333">Golgi apparatus</keyword>
<feature type="domain" description="Exostosin GT47" evidence="8">
    <location>
        <begin position="333"/>
        <end position="614"/>
    </location>
</feature>
<keyword evidence="3" id="KW-0808">Transferase</keyword>
<gene>
    <name evidence="9" type="ORF">RHSIM_Rhsim05G0041900</name>
</gene>
<dbReference type="EMBL" id="WJXA01000005">
    <property type="protein sequence ID" value="KAF7143375.1"/>
    <property type="molecule type" value="Genomic_DNA"/>
</dbReference>
<evidence type="ECO:0000313" key="9">
    <source>
        <dbReference type="EMBL" id="KAF7143375.1"/>
    </source>
</evidence>
<keyword evidence="4" id="KW-0735">Signal-anchor</keyword>
<evidence type="ECO:0000256" key="1">
    <source>
        <dbReference type="ARBA" id="ARBA00004323"/>
    </source>
</evidence>
<dbReference type="InterPro" id="IPR004263">
    <property type="entry name" value="Exostosin"/>
</dbReference>
<evidence type="ECO:0000256" key="3">
    <source>
        <dbReference type="ARBA" id="ARBA00022676"/>
    </source>
</evidence>
<feature type="region of interest" description="Disordered" evidence="6">
    <location>
        <begin position="214"/>
        <end position="233"/>
    </location>
</feature>
<keyword evidence="7" id="KW-0812">Transmembrane</keyword>
<proteinExistence type="inferred from homology"/>